<dbReference type="FunFam" id="3.40.50.10490:FF:000011">
    <property type="entry name" value="Arabinose 5-phosphate isomerase"/>
    <property type="match status" value="1"/>
</dbReference>
<dbReference type="Pfam" id="PF00571">
    <property type="entry name" value="CBS"/>
    <property type="match status" value="2"/>
</dbReference>
<evidence type="ECO:0000256" key="4">
    <source>
        <dbReference type="PIRNR" id="PIRNR004692"/>
    </source>
</evidence>
<dbReference type="PROSITE" id="PS51464">
    <property type="entry name" value="SIS"/>
    <property type="match status" value="1"/>
</dbReference>
<evidence type="ECO:0000256" key="1">
    <source>
        <dbReference type="ARBA" id="ARBA00008165"/>
    </source>
</evidence>
<evidence type="ECO:0000256" key="6">
    <source>
        <dbReference type="PIRSR" id="PIRSR004692-3"/>
    </source>
</evidence>
<dbReference type="EMBL" id="MFIW01000072">
    <property type="protein sequence ID" value="OGF97629.1"/>
    <property type="molecule type" value="Genomic_DNA"/>
</dbReference>
<dbReference type="PANTHER" id="PTHR42745">
    <property type="match status" value="1"/>
</dbReference>
<keyword evidence="5" id="KW-0479">Metal-binding</keyword>
<dbReference type="InterPro" id="IPR035474">
    <property type="entry name" value="SIS_Kpsf"/>
</dbReference>
<dbReference type="InterPro" id="IPR050986">
    <property type="entry name" value="GutQ/KpsF_isomerases"/>
</dbReference>
<dbReference type="InterPro" id="IPR001347">
    <property type="entry name" value="SIS_dom"/>
</dbReference>
<feature type="domain" description="CBS" evidence="8">
    <location>
        <begin position="209"/>
        <end position="270"/>
    </location>
</feature>
<feature type="site" description="Catalytically relevant" evidence="6">
    <location>
        <position position="108"/>
    </location>
</feature>
<dbReference type="GO" id="GO:0046872">
    <property type="term" value="F:metal ion binding"/>
    <property type="evidence" value="ECO:0007669"/>
    <property type="project" value="UniProtKB-KW"/>
</dbReference>
<dbReference type="InterPro" id="IPR000644">
    <property type="entry name" value="CBS_dom"/>
</dbReference>
<feature type="site" description="Catalytically relevant" evidence="6">
    <location>
        <position position="56"/>
    </location>
</feature>
<organism evidence="10 11">
    <name type="scientific">Candidatus Glassbacteria bacterium RBG_16_58_8</name>
    <dbReference type="NCBI Taxonomy" id="1817866"/>
    <lineage>
        <taxon>Bacteria</taxon>
        <taxon>Candidatus Glassiibacteriota</taxon>
    </lineage>
</organism>
<dbReference type="GO" id="GO:0005975">
    <property type="term" value="P:carbohydrate metabolic process"/>
    <property type="evidence" value="ECO:0007669"/>
    <property type="project" value="InterPro"/>
</dbReference>
<dbReference type="AlphaFoldDB" id="A0A1F5YC11"/>
<dbReference type="InterPro" id="IPR046342">
    <property type="entry name" value="CBS_dom_sf"/>
</dbReference>
<reference evidence="10 11" key="1">
    <citation type="journal article" date="2016" name="Nat. Commun.">
        <title>Thousands of microbial genomes shed light on interconnected biogeochemical processes in an aquifer system.</title>
        <authorList>
            <person name="Anantharaman K."/>
            <person name="Brown C.T."/>
            <person name="Hug L.A."/>
            <person name="Sharon I."/>
            <person name="Castelle C.J."/>
            <person name="Probst A.J."/>
            <person name="Thomas B.C."/>
            <person name="Singh A."/>
            <person name="Wilkins M.J."/>
            <person name="Karaoz U."/>
            <person name="Brodie E.L."/>
            <person name="Williams K.H."/>
            <person name="Hubbard S.S."/>
            <person name="Banfield J.F."/>
        </authorList>
    </citation>
    <scope>NUCLEOTIDE SEQUENCE [LARGE SCALE GENOMIC DNA]</scope>
</reference>
<dbReference type="InterPro" id="IPR046348">
    <property type="entry name" value="SIS_dom_sf"/>
</dbReference>
<feature type="site" description="Catalytically relevant" evidence="6">
    <location>
        <position position="190"/>
    </location>
</feature>
<sequence length="326" mass="35252">MNRREREYLLTKAREVFRIEAEAVKALESRFGNEFLDAIELLHDCRGRVIVSGIGKSGIVAKKIASTLASTGTPALFLHPAEGIHGDLGMVVRGDVILVISKSGEMDELPQLLSLFKRLELQIIAITASTSSTLAANSDVVLDMSVKEEACPYGLAPTASTTVALAIGDALAIALLLKRGFKREDFAAIHPGGTIGKKLLFRVKDLMVARPDEIPRVSIDGTMKEAVFEMAAKRGIACVVDGNGVVVGVLTNGDLMRLVDKTEHIFHLPVREVMTATPKVIHQEELAITAVQMMEKFGIISMPVVDDEGRLSGVIHLHDLMRAGII</sequence>
<feature type="domain" description="SIS" evidence="9">
    <location>
        <begin position="38"/>
        <end position="181"/>
    </location>
</feature>
<evidence type="ECO:0000256" key="5">
    <source>
        <dbReference type="PIRSR" id="PIRSR004692-2"/>
    </source>
</evidence>
<evidence type="ECO:0000313" key="10">
    <source>
        <dbReference type="EMBL" id="OGF97629.1"/>
    </source>
</evidence>
<dbReference type="GO" id="GO:0097367">
    <property type="term" value="F:carbohydrate derivative binding"/>
    <property type="evidence" value="ECO:0007669"/>
    <property type="project" value="InterPro"/>
</dbReference>
<evidence type="ECO:0000259" key="9">
    <source>
        <dbReference type="PROSITE" id="PS51464"/>
    </source>
</evidence>
<proteinExistence type="inferred from homology"/>
<evidence type="ECO:0000259" key="8">
    <source>
        <dbReference type="PROSITE" id="PS51371"/>
    </source>
</evidence>
<dbReference type="CDD" id="cd04604">
    <property type="entry name" value="CBS_pair_SIS_assoc"/>
    <property type="match status" value="1"/>
</dbReference>
<dbReference type="GO" id="GO:1901135">
    <property type="term" value="P:carbohydrate derivative metabolic process"/>
    <property type="evidence" value="ECO:0007669"/>
    <property type="project" value="InterPro"/>
</dbReference>
<gene>
    <name evidence="10" type="ORF">A2Z06_01065</name>
</gene>
<dbReference type="SUPFAM" id="SSF53697">
    <property type="entry name" value="SIS domain"/>
    <property type="match status" value="1"/>
</dbReference>
<dbReference type="CDD" id="cd05014">
    <property type="entry name" value="SIS_Kpsf"/>
    <property type="match status" value="1"/>
</dbReference>
<keyword evidence="3 7" id="KW-0129">CBS domain</keyword>
<keyword evidence="2" id="KW-0677">Repeat</keyword>
<dbReference type="PIRSF" id="PIRSF004692">
    <property type="entry name" value="KdsD_KpsF"/>
    <property type="match status" value="1"/>
</dbReference>
<protein>
    <submittedName>
        <fullName evidence="10">D-arabinose 5-phosphate isomerase</fullName>
    </submittedName>
</protein>
<feature type="site" description="Catalytically relevant" evidence="6">
    <location>
        <position position="149"/>
    </location>
</feature>
<feature type="domain" description="CBS" evidence="8">
    <location>
        <begin position="274"/>
        <end position="326"/>
    </location>
</feature>
<dbReference type="GO" id="GO:0019146">
    <property type="term" value="F:arabinose-5-phosphate isomerase activity"/>
    <property type="evidence" value="ECO:0007669"/>
    <property type="project" value="UniProtKB-ARBA"/>
</dbReference>
<evidence type="ECO:0000256" key="3">
    <source>
        <dbReference type="ARBA" id="ARBA00023122"/>
    </source>
</evidence>
<feature type="binding site" evidence="5">
    <location>
        <position position="79"/>
    </location>
    <ligand>
        <name>Zn(2+)</name>
        <dbReference type="ChEBI" id="CHEBI:29105"/>
    </ligand>
</feature>
<accession>A0A1F5YC11</accession>
<keyword evidence="10" id="KW-0413">Isomerase</keyword>
<evidence type="ECO:0000256" key="2">
    <source>
        <dbReference type="ARBA" id="ARBA00022737"/>
    </source>
</evidence>
<name>A0A1F5YC11_9BACT</name>
<dbReference type="NCBIfam" id="TIGR00393">
    <property type="entry name" value="kpsF"/>
    <property type="match status" value="1"/>
</dbReference>
<keyword evidence="5" id="KW-0862">Zinc</keyword>
<dbReference type="Pfam" id="PF01380">
    <property type="entry name" value="SIS"/>
    <property type="match status" value="1"/>
</dbReference>
<dbReference type="SMART" id="SM00116">
    <property type="entry name" value="CBS"/>
    <property type="match status" value="2"/>
</dbReference>
<comment type="caution">
    <text evidence="10">The sequence shown here is derived from an EMBL/GenBank/DDBJ whole genome shotgun (WGS) entry which is preliminary data.</text>
</comment>
<dbReference type="PROSITE" id="PS51371">
    <property type="entry name" value="CBS"/>
    <property type="match status" value="2"/>
</dbReference>
<dbReference type="Proteomes" id="UP000179034">
    <property type="component" value="Unassembled WGS sequence"/>
</dbReference>
<dbReference type="InterPro" id="IPR004800">
    <property type="entry name" value="KdsD/KpsF-type"/>
</dbReference>
<comment type="similarity">
    <text evidence="1 4">Belongs to the SIS family. GutQ/KpsF subfamily.</text>
</comment>
<evidence type="ECO:0000256" key="7">
    <source>
        <dbReference type="PROSITE-ProRule" id="PRU00703"/>
    </source>
</evidence>
<dbReference type="Gene3D" id="3.10.580.10">
    <property type="entry name" value="CBS-domain"/>
    <property type="match status" value="1"/>
</dbReference>
<dbReference type="Gene3D" id="3.40.50.10490">
    <property type="entry name" value="Glucose-6-phosphate isomerase like protein, domain 1"/>
    <property type="match status" value="1"/>
</dbReference>
<dbReference type="PANTHER" id="PTHR42745:SF1">
    <property type="entry name" value="ARABINOSE 5-PHOSPHATE ISOMERASE KDSD"/>
    <property type="match status" value="1"/>
</dbReference>
<evidence type="ECO:0000313" key="11">
    <source>
        <dbReference type="Proteomes" id="UP000179034"/>
    </source>
</evidence>